<feature type="coiled-coil region" evidence="1">
    <location>
        <begin position="668"/>
        <end position="737"/>
    </location>
</feature>
<feature type="region of interest" description="Disordered" evidence="2">
    <location>
        <begin position="193"/>
        <end position="223"/>
    </location>
</feature>
<evidence type="ECO:0000256" key="1">
    <source>
        <dbReference type="SAM" id="Coils"/>
    </source>
</evidence>
<protein>
    <submittedName>
        <fullName evidence="3">Uncharacterized protein</fullName>
    </submittedName>
</protein>
<dbReference type="GeneID" id="80884910"/>
<evidence type="ECO:0000313" key="3">
    <source>
        <dbReference type="EMBL" id="KAJ8097529.1"/>
    </source>
</evidence>
<dbReference type="AlphaFoldDB" id="A0AAD7QLU8"/>
<evidence type="ECO:0000256" key="2">
    <source>
        <dbReference type="SAM" id="MobiDB-lite"/>
    </source>
</evidence>
<comment type="caution">
    <text evidence="3">The sequence shown here is derived from an EMBL/GenBank/DDBJ whole genome shotgun (WGS) entry which is preliminary data.</text>
</comment>
<reference evidence="3" key="1">
    <citation type="submission" date="2023-03" db="EMBL/GenBank/DDBJ databases">
        <title>Near-Complete genome sequence of Lipomyces tetrasporous NRRL Y-64009, an oleaginous yeast capable of growing on lignocellulosic hydrolysates.</title>
        <authorList>
            <consortium name="Lawrence Berkeley National Laboratory"/>
            <person name="Jagtap S.S."/>
            <person name="Liu J.-J."/>
            <person name="Walukiewicz H.E."/>
            <person name="Pangilinan J."/>
            <person name="Lipzen A."/>
            <person name="Ahrendt S."/>
            <person name="Koriabine M."/>
            <person name="Cobaugh K."/>
            <person name="Salamov A."/>
            <person name="Yoshinaga Y."/>
            <person name="Ng V."/>
            <person name="Daum C."/>
            <person name="Grigoriev I.V."/>
            <person name="Slininger P.J."/>
            <person name="Dien B.S."/>
            <person name="Jin Y.-S."/>
            <person name="Rao C.V."/>
        </authorList>
    </citation>
    <scope>NUCLEOTIDE SEQUENCE</scope>
    <source>
        <strain evidence="3">NRRL Y-64009</strain>
    </source>
</reference>
<proteinExistence type="predicted"/>
<keyword evidence="1" id="KW-0175">Coiled coil</keyword>
<feature type="region of interest" description="Disordered" evidence="2">
    <location>
        <begin position="1"/>
        <end position="102"/>
    </location>
</feature>
<feature type="compositionally biased region" description="Polar residues" evidence="2">
    <location>
        <begin position="42"/>
        <end position="65"/>
    </location>
</feature>
<name>A0AAD7QLU8_9ASCO</name>
<organism evidence="3 4">
    <name type="scientific">Lipomyces tetrasporus</name>
    <dbReference type="NCBI Taxonomy" id="54092"/>
    <lineage>
        <taxon>Eukaryota</taxon>
        <taxon>Fungi</taxon>
        <taxon>Dikarya</taxon>
        <taxon>Ascomycota</taxon>
        <taxon>Saccharomycotina</taxon>
        <taxon>Lipomycetes</taxon>
        <taxon>Lipomycetales</taxon>
        <taxon>Lipomycetaceae</taxon>
        <taxon>Lipomyces</taxon>
    </lineage>
</organism>
<dbReference type="Proteomes" id="UP001217417">
    <property type="component" value="Unassembled WGS sequence"/>
</dbReference>
<keyword evidence="4" id="KW-1185">Reference proteome</keyword>
<accession>A0AAD7QLU8</accession>
<sequence length="944" mass="105341">MPPENSGFTRSFIDIPPAPNFFRMNPAPKGATKQDPSKPAPISSTKSGHPDQNIQQPASQSSTVALSEPARSVSDEFKLLNRNRNGLTPSSPTTPASSSWIDASVDSPSFMEDILTLESPPPKGHVLQGYRKSKVDVLPLAQKTMPAFQFVPITTAKESLEASFGNSSFAELPSLTDDDDSLLIKKVESLQSVQKSSPKSAANTSTTLAISQDQAENRKASRSPVLVKFPTNIQSYTGTSTVLPKASPTTTDRPLDPILAALNSMQHEKSRVEQELASSLDLLSSTKDELSHAKASLHSLKERFQRLNETIAKIGMDRESLRHGMDEVVTRIDGVKLALVELKSDVYVGRRDIESTRQLDTELALKLHELDKELHSKSMTCEMLENKLDEKSGLLVEERSKVLSLEDKIQKLTSLNESLTEKYNEDKTIAFKTIEDRISRCEGIMDVRFQEHISMIDNIKKLSQDIQEKIISSTTDLTDKFVNSDRQRDILTNAIADLRDALQKDLSVLSSQTATFREENTTLQSANTSLRVTVVDREKTIELYKYEIAVLQKKLADNKETMVTKDALEKAELDIAGLKENATIIESENMKLQEKLKAATESRQQVELKLAESDKLLKQLQANEENLKEQGRAAYESEMAKKEIQFLQARQDYEMEKNNMMKSHATKVEKFRVQVDKLQADKTHLEKLLQSEIDSHSRTQEKVDLLIGELNGKSDEASALKENLEETSKKLREYEEGRPNVVLSVPSIFSVPRPPGEMLQQSSSVNNQQSTVPNTRVRSFSHFEGEKSDSTESSADMFNEIVQKAMRTNVDQYPEYSPEPNIHYELKAPSTVEHDISDTQLDRRETTADADVENMQAINAAVISQTTGQVPGPGKRPVTKTNAKTRKRKATTSVSTARQRNARKGIASGTIEDTDTPYLDQMSMTGNAFTTATTRSRTNTRQDQ</sequence>
<feature type="compositionally biased region" description="Low complexity" evidence="2">
    <location>
        <begin position="88"/>
        <end position="99"/>
    </location>
</feature>
<evidence type="ECO:0000313" key="4">
    <source>
        <dbReference type="Proteomes" id="UP001217417"/>
    </source>
</evidence>
<feature type="coiled-coil region" evidence="1">
    <location>
        <begin position="367"/>
        <end position="422"/>
    </location>
</feature>
<feature type="region of interest" description="Disordered" evidence="2">
    <location>
        <begin position="866"/>
        <end position="944"/>
    </location>
</feature>
<dbReference type="RefSeq" id="XP_056040979.1">
    <property type="nucleotide sequence ID" value="XM_056189744.1"/>
</dbReference>
<feature type="compositionally biased region" description="Polar residues" evidence="2">
    <location>
        <begin position="193"/>
        <end position="214"/>
    </location>
</feature>
<dbReference type="EMBL" id="JARPMG010000011">
    <property type="protein sequence ID" value="KAJ8097529.1"/>
    <property type="molecule type" value="Genomic_DNA"/>
</dbReference>
<feature type="coiled-coil region" evidence="1">
    <location>
        <begin position="283"/>
        <end position="310"/>
    </location>
</feature>
<feature type="coiled-coil region" evidence="1">
    <location>
        <begin position="568"/>
        <end position="637"/>
    </location>
</feature>
<gene>
    <name evidence="3" type="ORF">POJ06DRAFT_278349</name>
</gene>
<feature type="compositionally biased region" description="Low complexity" evidence="2">
    <location>
        <begin position="930"/>
        <end position="944"/>
    </location>
</feature>